<evidence type="ECO:0000313" key="1">
    <source>
        <dbReference type="EMBL" id="KKL04120.1"/>
    </source>
</evidence>
<name>A0A0F9A3S5_9ZZZZ</name>
<sequence>MTVRLSKTQMEVVNLMREGWELGVGCAFGDYRSWLQKGGIGKGGPTKHISGATTHALWKKKVIIISKDEFPTRIYKLVTHDPPD</sequence>
<accession>A0A0F9A3S5</accession>
<gene>
    <name evidence="1" type="ORF">LCGC14_2619280</name>
</gene>
<dbReference type="EMBL" id="LAZR01044658">
    <property type="protein sequence ID" value="KKL04120.1"/>
    <property type="molecule type" value="Genomic_DNA"/>
</dbReference>
<comment type="caution">
    <text evidence="1">The sequence shown here is derived from an EMBL/GenBank/DDBJ whole genome shotgun (WGS) entry which is preliminary data.</text>
</comment>
<dbReference type="AlphaFoldDB" id="A0A0F9A3S5"/>
<protein>
    <submittedName>
        <fullName evidence="1">Uncharacterized protein</fullName>
    </submittedName>
</protein>
<reference evidence="1" key="1">
    <citation type="journal article" date="2015" name="Nature">
        <title>Complex archaea that bridge the gap between prokaryotes and eukaryotes.</title>
        <authorList>
            <person name="Spang A."/>
            <person name="Saw J.H."/>
            <person name="Jorgensen S.L."/>
            <person name="Zaremba-Niedzwiedzka K."/>
            <person name="Martijn J."/>
            <person name="Lind A.E."/>
            <person name="van Eijk R."/>
            <person name="Schleper C."/>
            <person name="Guy L."/>
            <person name="Ettema T.J."/>
        </authorList>
    </citation>
    <scope>NUCLEOTIDE SEQUENCE</scope>
</reference>
<organism evidence="1">
    <name type="scientific">marine sediment metagenome</name>
    <dbReference type="NCBI Taxonomy" id="412755"/>
    <lineage>
        <taxon>unclassified sequences</taxon>
        <taxon>metagenomes</taxon>
        <taxon>ecological metagenomes</taxon>
    </lineage>
</organism>
<proteinExistence type="predicted"/>